<accession>A0ABW4Q6F0</accession>
<evidence type="ECO:0000256" key="4">
    <source>
        <dbReference type="PROSITE-ProRule" id="PRU00510"/>
    </source>
</evidence>
<dbReference type="PROSITE" id="PS51128">
    <property type="entry name" value="ZF_DKSA_2"/>
    <property type="match status" value="1"/>
</dbReference>
<dbReference type="PANTHER" id="PTHR33823">
    <property type="entry name" value="RNA POLYMERASE-BINDING TRANSCRIPTION FACTOR DKSA-RELATED"/>
    <property type="match status" value="1"/>
</dbReference>
<evidence type="ECO:0000259" key="6">
    <source>
        <dbReference type="Pfam" id="PF01258"/>
    </source>
</evidence>
<dbReference type="RefSeq" id="WP_343879820.1">
    <property type="nucleotide sequence ID" value="NZ_BAAAIJ010000047.1"/>
</dbReference>
<dbReference type="Gene3D" id="1.20.120.910">
    <property type="entry name" value="DksA, coiled-coil domain"/>
    <property type="match status" value="1"/>
</dbReference>
<keyword evidence="1" id="KW-0479">Metal-binding</keyword>
<reference evidence="8" key="1">
    <citation type="journal article" date="2019" name="Int. J. Syst. Evol. Microbiol.">
        <title>The Global Catalogue of Microorganisms (GCM) 10K type strain sequencing project: providing services to taxonomists for standard genome sequencing and annotation.</title>
        <authorList>
            <consortium name="The Broad Institute Genomics Platform"/>
            <consortium name="The Broad Institute Genome Sequencing Center for Infectious Disease"/>
            <person name="Wu L."/>
            <person name="Ma J."/>
        </authorList>
    </citation>
    <scope>NUCLEOTIDE SEQUENCE [LARGE SCALE GENOMIC DNA]</scope>
    <source>
        <strain evidence="8">JCM 11496</strain>
    </source>
</reference>
<evidence type="ECO:0000256" key="2">
    <source>
        <dbReference type="ARBA" id="ARBA00022771"/>
    </source>
</evidence>
<evidence type="ECO:0000256" key="3">
    <source>
        <dbReference type="ARBA" id="ARBA00022833"/>
    </source>
</evidence>
<dbReference type="EMBL" id="JBHUGA010000011">
    <property type="protein sequence ID" value="MFD1846290.1"/>
    <property type="molecule type" value="Genomic_DNA"/>
</dbReference>
<dbReference type="Proteomes" id="UP001597307">
    <property type="component" value="Unassembled WGS sequence"/>
</dbReference>
<gene>
    <name evidence="7" type="ORF">ACFSFX_06720</name>
</gene>
<feature type="region of interest" description="Disordered" evidence="5">
    <location>
        <begin position="30"/>
        <end position="52"/>
    </location>
</feature>
<keyword evidence="8" id="KW-1185">Reference proteome</keyword>
<evidence type="ECO:0000313" key="7">
    <source>
        <dbReference type="EMBL" id="MFD1846290.1"/>
    </source>
</evidence>
<evidence type="ECO:0000313" key="8">
    <source>
        <dbReference type="Proteomes" id="UP001597307"/>
    </source>
</evidence>
<comment type="caution">
    <text evidence="7">The sequence shown here is derived from an EMBL/GenBank/DDBJ whole genome shotgun (WGS) entry which is preliminary data.</text>
</comment>
<feature type="domain" description="Zinc finger DksA/TraR C4-type" evidence="6">
    <location>
        <begin position="86"/>
        <end position="114"/>
    </location>
</feature>
<proteinExistence type="predicted"/>
<dbReference type="Pfam" id="PF01258">
    <property type="entry name" value="zf-dskA_traR"/>
    <property type="match status" value="1"/>
</dbReference>
<protein>
    <submittedName>
        <fullName evidence="7">TraR/DksA family transcriptional regulator</fullName>
    </submittedName>
</protein>
<evidence type="ECO:0000256" key="1">
    <source>
        <dbReference type="ARBA" id="ARBA00022723"/>
    </source>
</evidence>
<sequence length="118" mass="12565">MAAESDMSQYRPRLHAELARARASFAALDADSRSVSAARNNSNVDDEHDPEGTTIASELSQMAVLSRAATTRAAEIQAALERLDAGTYGRCTVCGDPIAVGRLDARPWTAFCIDHATG</sequence>
<feature type="zinc finger region" description="dksA C4-type" evidence="4">
    <location>
        <begin position="91"/>
        <end position="115"/>
    </location>
</feature>
<keyword evidence="2" id="KW-0863">Zinc-finger</keyword>
<dbReference type="InterPro" id="IPR000962">
    <property type="entry name" value="Znf_DskA_TraR"/>
</dbReference>
<dbReference type="SUPFAM" id="SSF57716">
    <property type="entry name" value="Glucocorticoid receptor-like (DNA-binding domain)"/>
    <property type="match status" value="1"/>
</dbReference>
<name>A0ABW4Q6F0_9MICC</name>
<feature type="compositionally biased region" description="Low complexity" evidence="5">
    <location>
        <begin position="30"/>
        <end position="43"/>
    </location>
</feature>
<keyword evidence="3" id="KW-0862">Zinc</keyword>
<organism evidence="7 8">
    <name type="scientific">Arthrobacter flavus</name>
    <dbReference type="NCBI Taxonomy" id="95172"/>
    <lineage>
        <taxon>Bacteria</taxon>
        <taxon>Bacillati</taxon>
        <taxon>Actinomycetota</taxon>
        <taxon>Actinomycetes</taxon>
        <taxon>Micrococcales</taxon>
        <taxon>Micrococcaceae</taxon>
        <taxon>Arthrobacter</taxon>
    </lineage>
</organism>
<evidence type="ECO:0000256" key="5">
    <source>
        <dbReference type="SAM" id="MobiDB-lite"/>
    </source>
</evidence>